<dbReference type="RefSeq" id="WP_306737355.1">
    <property type="nucleotide sequence ID" value="NZ_JANHAX010000007.1"/>
</dbReference>
<gene>
    <name evidence="1" type="ORF">NO357_19280</name>
</gene>
<reference evidence="1" key="2">
    <citation type="submission" date="2023-02" db="EMBL/GenBank/DDBJ databases">
        <title>'Rhodoalgimonas zhirmunskyi' gen. nov., isolated from a red alga.</title>
        <authorList>
            <person name="Nedashkovskaya O.I."/>
            <person name="Otstavnykh N.Y."/>
            <person name="Bystritskaya E.P."/>
            <person name="Balabanova L.A."/>
            <person name="Isaeva M.P."/>
        </authorList>
    </citation>
    <scope>NUCLEOTIDE SEQUENCE</scope>
    <source>
        <strain evidence="1">KCTC 52189</strain>
    </source>
</reference>
<proteinExistence type="predicted"/>
<organism evidence="1 2">
    <name type="scientific">Marimonas arenosa</name>
    <dbReference type="NCBI Taxonomy" id="1795305"/>
    <lineage>
        <taxon>Bacteria</taxon>
        <taxon>Pseudomonadati</taxon>
        <taxon>Pseudomonadota</taxon>
        <taxon>Alphaproteobacteria</taxon>
        <taxon>Rhodobacterales</taxon>
        <taxon>Paracoccaceae</taxon>
        <taxon>Marimonas</taxon>
    </lineage>
</organism>
<evidence type="ECO:0000313" key="2">
    <source>
        <dbReference type="Proteomes" id="UP001226762"/>
    </source>
</evidence>
<sequence>MWRLILAVFLVAASGVRADYFEPARGTELRRTLMDALRPHIEWPLGAPVEFVVWDLRVADDIAFFSGMAQRPGGGVIDIADTPAARWGELDPEVGDGATVQALYKLSGRTWVAVHIGISATDVWYSWEPICQEYRAVIPEACQQF</sequence>
<keyword evidence="2" id="KW-1185">Reference proteome</keyword>
<protein>
    <submittedName>
        <fullName evidence="1">Uncharacterized protein</fullName>
    </submittedName>
</protein>
<dbReference type="EMBL" id="JANHAX010000007">
    <property type="protein sequence ID" value="MDQ2092050.1"/>
    <property type="molecule type" value="Genomic_DNA"/>
</dbReference>
<dbReference type="Proteomes" id="UP001226762">
    <property type="component" value="Unassembled WGS sequence"/>
</dbReference>
<reference evidence="1" key="1">
    <citation type="submission" date="2022-07" db="EMBL/GenBank/DDBJ databases">
        <authorList>
            <person name="Otstavnykh N."/>
            <person name="Isaeva M."/>
            <person name="Bystritskaya E."/>
        </authorList>
    </citation>
    <scope>NUCLEOTIDE SEQUENCE</scope>
    <source>
        <strain evidence="1">KCTC 52189</strain>
    </source>
</reference>
<accession>A0AAE3WI34</accession>
<dbReference type="AlphaFoldDB" id="A0AAE3WI34"/>
<evidence type="ECO:0000313" key="1">
    <source>
        <dbReference type="EMBL" id="MDQ2092050.1"/>
    </source>
</evidence>
<comment type="caution">
    <text evidence="1">The sequence shown here is derived from an EMBL/GenBank/DDBJ whole genome shotgun (WGS) entry which is preliminary data.</text>
</comment>
<name>A0AAE3WI34_9RHOB</name>